<protein>
    <submittedName>
        <fullName evidence="2">Uncharacterized protein</fullName>
    </submittedName>
</protein>
<proteinExistence type="predicted"/>
<sequence>MCKLFLISLILTSSLFFSFLINNCNSEEKNYVYELQLSENDPDVVKFVENGWNKLCAEDSDKATTERGNYYIVCGKPELIEFAEYGLRKLAAERRIMRGRIIQEGMARVTCARVQVIGTERRYT</sequence>
<feature type="chain" id="PRO_5035239046" evidence="1">
    <location>
        <begin position="27"/>
        <end position="124"/>
    </location>
</feature>
<evidence type="ECO:0000313" key="2">
    <source>
        <dbReference type="EMBL" id="CAG5074924.1"/>
    </source>
</evidence>
<dbReference type="AlphaFoldDB" id="A0A8J2EMW7"/>
<evidence type="ECO:0000256" key="1">
    <source>
        <dbReference type="SAM" id="SignalP"/>
    </source>
</evidence>
<evidence type="ECO:0000313" key="3">
    <source>
        <dbReference type="Proteomes" id="UP000786811"/>
    </source>
</evidence>
<organism evidence="2 3">
    <name type="scientific">Cotesia congregata</name>
    <name type="common">Parasitoid wasp</name>
    <name type="synonym">Apanteles congregatus</name>
    <dbReference type="NCBI Taxonomy" id="51543"/>
    <lineage>
        <taxon>Eukaryota</taxon>
        <taxon>Metazoa</taxon>
        <taxon>Ecdysozoa</taxon>
        <taxon>Arthropoda</taxon>
        <taxon>Hexapoda</taxon>
        <taxon>Insecta</taxon>
        <taxon>Pterygota</taxon>
        <taxon>Neoptera</taxon>
        <taxon>Endopterygota</taxon>
        <taxon>Hymenoptera</taxon>
        <taxon>Apocrita</taxon>
        <taxon>Ichneumonoidea</taxon>
        <taxon>Braconidae</taxon>
        <taxon>Microgastrinae</taxon>
        <taxon>Cotesia</taxon>
    </lineage>
</organism>
<feature type="signal peptide" evidence="1">
    <location>
        <begin position="1"/>
        <end position="26"/>
    </location>
</feature>
<dbReference type="Proteomes" id="UP000786811">
    <property type="component" value="Unassembled WGS sequence"/>
</dbReference>
<gene>
    <name evidence="2" type="ORF">HICCMSTLAB_LOCUS1135</name>
</gene>
<name>A0A8J2EMW7_COTCN</name>
<reference evidence="2" key="1">
    <citation type="submission" date="2021-04" db="EMBL/GenBank/DDBJ databases">
        <authorList>
            <person name="Chebbi M.A.C M."/>
        </authorList>
    </citation>
    <scope>NUCLEOTIDE SEQUENCE</scope>
</reference>
<comment type="caution">
    <text evidence="2">The sequence shown here is derived from an EMBL/GenBank/DDBJ whole genome shotgun (WGS) entry which is preliminary data.</text>
</comment>
<keyword evidence="3" id="KW-1185">Reference proteome</keyword>
<keyword evidence="1" id="KW-0732">Signal</keyword>
<feature type="non-terminal residue" evidence="2">
    <location>
        <position position="124"/>
    </location>
</feature>
<accession>A0A8J2EMW7</accession>
<dbReference type="EMBL" id="CAJNRD030001116">
    <property type="protein sequence ID" value="CAG5074924.1"/>
    <property type="molecule type" value="Genomic_DNA"/>
</dbReference>